<sequence length="128" mass="14534">MGDHEEFEDSQYPDNNDYVPYVTAANLAQKVGAKVCLWGRVTKVTATETFCVKTVDDQEVVIKLQKPISEPLEGWYEIYGISQGRSVVCEEYVPFSEDMTKNIDIEGHKNLAKLLFALDDPWNIGEKE</sequence>
<dbReference type="GO" id="GO:0003697">
    <property type="term" value="F:single-stranded DNA binding"/>
    <property type="evidence" value="ECO:0007669"/>
    <property type="project" value="TreeGrafter"/>
</dbReference>
<dbReference type="GO" id="GO:0006260">
    <property type="term" value="P:DNA replication"/>
    <property type="evidence" value="ECO:0007669"/>
    <property type="project" value="InterPro"/>
</dbReference>
<dbReference type="GO" id="GO:0006284">
    <property type="term" value="P:base-excision repair"/>
    <property type="evidence" value="ECO:0007669"/>
    <property type="project" value="TreeGrafter"/>
</dbReference>
<dbReference type="OrthoDB" id="188186at2759"/>
<comment type="subcellular location">
    <subcellularLocation>
        <location evidence="1">Nucleus</location>
    </subcellularLocation>
</comment>
<gene>
    <name evidence="4" type="ORF">DCHRY22_LOCUS3181</name>
</gene>
<dbReference type="SUPFAM" id="SSF50249">
    <property type="entry name" value="Nucleic acid-binding proteins"/>
    <property type="match status" value="1"/>
</dbReference>
<name>A0A8J2VZX1_9NEOP</name>
<dbReference type="PANTHER" id="PTHR15114">
    <property type="entry name" value="REPLICATION PROTEIN A3"/>
    <property type="match status" value="1"/>
</dbReference>
<evidence type="ECO:0000313" key="4">
    <source>
        <dbReference type="EMBL" id="CAG9561729.1"/>
    </source>
</evidence>
<dbReference type="AlphaFoldDB" id="A0A8J2VZX1"/>
<protein>
    <submittedName>
        <fullName evidence="4">(African queen) hypothetical protein</fullName>
    </submittedName>
</protein>
<evidence type="ECO:0000256" key="2">
    <source>
        <dbReference type="ARBA" id="ARBA00009761"/>
    </source>
</evidence>
<dbReference type="CDD" id="cd04479">
    <property type="entry name" value="RPA3"/>
    <property type="match status" value="1"/>
</dbReference>
<comment type="similarity">
    <text evidence="2">Belongs to the replication factor A protein 3 family.</text>
</comment>
<keyword evidence="3" id="KW-0539">Nucleus</keyword>
<dbReference type="Pfam" id="PF08661">
    <property type="entry name" value="Rep_fac-A_3"/>
    <property type="match status" value="1"/>
</dbReference>
<reference evidence="4" key="1">
    <citation type="submission" date="2021-09" db="EMBL/GenBank/DDBJ databases">
        <authorList>
            <person name="Martin H S."/>
        </authorList>
    </citation>
    <scope>NUCLEOTIDE SEQUENCE</scope>
</reference>
<dbReference type="GO" id="GO:0000724">
    <property type="term" value="P:double-strand break repair via homologous recombination"/>
    <property type="evidence" value="ECO:0007669"/>
    <property type="project" value="TreeGrafter"/>
</dbReference>
<dbReference type="GO" id="GO:0006298">
    <property type="term" value="P:mismatch repair"/>
    <property type="evidence" value="ECO:0007669"/>
    <property type="project" value="TreeGrafter"/>
</dbReference>
<dbReference type="GO" id="GO:0005662">
    <property type="term" value="C:DNA replication factor A complex"/>
    <property type="evidence" value="ECO:0007669"/>
    <property type="project" value="TreeGrafter"/>
</dbReference>
<proteinExistence type="inferred from homology"/>
<evidence type="ECO:0000256" key="1">
    <source>
        <dbReference type="ARBA" id="ARBA00004123"/>
    </source>
</evidence>
<evidence type="ECO:0000256" key="3">
    <source>
        <dbReference type="ARBA" id="ARBA00023242"/>
    </source>
</evidence>
<dbReference type="EMBL" id="CAKASE010000047">
    <property type="protein sequence ID" value="CAG9561729.1"/>
    <property type="molecule type" value="Genomic_DNA"/>
</dbReference>
<dbReference type="Gene3D" id="2.40.50.140">
    <property type="entry name" value="Nucleic acid-binding proteins"/>
    <property type="match status" value="1"/>
</dbReference>
<dbReference type="GO" id="GO:0006289">
    <property type="term" value="P:nucleotide-excision repair"/>
    <property type="evidence" value="ECO:0007669"/>
    <property type="project" value="TreeGrafter"/>
</dbReference>
<evidence type="ECO:0000313" key="5">
    <source>
        <dbReference type="Proteomes" id="UP000789524"/>
    </source>
</evidence>
<organism evidence="4 5">
    <name type="scientific">Danaus chrysippus</name>
    <name type="common">African queen</name>
    <dbReference type="NCBI Taxonomy" id="151541"/>
    <lineage>
        <taxon>Eukaryota</taxon>
        <taxon>Metazoa</taxon>
        <taxon>Ecdysozoa</taxon>
        <taxon>Arthropoda</taxon>
        <taxon>Hexapoda</taxon>
        <taxon>Insecta</taxon>
        <taxon>Pterygota</taxon>
        <taxon>Neoptera</taxon>
        <taxon>Endopterygota</taxon>
        <taxon>Lepidoptera</taxon>
        <taxon>Glossata</taxon>
        <taxon>Ditrysia</taxon>
        <taxon>Papilionoidea</taxon>
        <taxon>Nymphalidae</taxon>
        <taxon>Danainae</taxon>
        <taxon>Danaini</taxon>
        <taxon>Danaina</taxon>
        <taxon>Danaus</taxon>
        <taxon>Anosia</taxon>
    </lineage>
</organism>
<accession>A0A8J2VZX1</accession>
<dbReference type="InterPro" id="IPR012340">
    <property type="entry name" value="NA-bd_OB-fold"/>
</dbReference>
<comment type="caution">
    <text evidence="4">The sequence shown here is derived from an EMBL/GenBank/DDBJ whole genome shotgun (WGS) entry which is preliminary data.</text>
</comment>
<dbReference type="GO" id="GO:0003684">
    <property type="term" value="F:damaged DNA binding"/>
    <property type="evidence" value="ECO:0007669"/>
    <property type="project" value="TreeGrafter"/>
</dbReference>
<dbReference type="GO" id="GO:0035861">
    <property type="term" value="C:site of double-strand break"/>
    <property type="evidence" value="ECO:0007669"/>
    <property type="project" value="TreeGrafter"/>
</dbReference>
<dbReference type="Proteomes" id="UP000789524">
    <property type="component" value="Unassembled WGS sequence"/>
</dbReference>
<dbReference type="PANTHER" id="PTHR15114:SF1">
    <property type="entry name" value="REPLICATION PROTEIN A 14 KDA SUBUNIT"/>
    <property type="match status" value="1"/>
</dbReference>
<keyword evidence="5" id="KW-1185">Reference proteome</keyword>
<dbReference type="InterPro" id="IPR013970">
    <property type="entry name" value="Rfa2"/>
</dbReference>